<evidence type="ECO:0000313" key="1">
    <source>
        <dbReference type="EMBL" id="PMS15767.1"/>
    </source>
</evidence>
<evidence type="ECO:0000313" key="2">
    <source>
        <dbReference type="Proteomes" id="UP000235347"/>
    </source>
</evidence>
<dbReference type="Proteomes" id="UP000235347">
    <property type="component" value="Unassembled WGS sequence"/>
</dbReference>
<comment type="caution">
    <text evidence="1">The sequence shown here is derived from an EMBL/GenBank/DDBJ whole genome shotgun (WGS) entry which is preliminary data.</text>
</comment>
<gene>
    <name evidence="1" type="ORF">C0Z19_27120</name>
</gene>
<proteinExistence type="predicted"/>
<organism evidence="1 2">
    <name type="scientific">Trinickia soli</name>
    <dbReference type="NCBI Taxonomy" id="380675"/>
    <lineage>
        <taxon>Bacteria</taxon>
        <taxon>Pseudomonadati</taxon>
        <taxon>Pseudomonadota</taxon>
        <taxon>Betaproteobacteria</taxon>
        <taxon>Burkholderiales</taxon>
        <taxon>Burkholderiaceae</taxon>
        <taxon>Trinickia</taxon>
    </lineage>
</organism>
<dbReference type="EMBL" id="PNYB01000043">
    <property type="protein sequence ID" value="PMS15767.1"/>
    <property type="molecule type" value="Genomic_DNA"/>
</dbReference>
<sequence>MPTYLNLNGDSGISSYEMGPNFINVTFTQGTFRTYSYTHARPGAVHVETMKRLAVQGYGLNSYINSNPAVRNGYASRV</sequence>
<reference evidence="1 2" key="1">
    <citation type="submission" date="2018-01" db="EMBL/GenBank/DDBJ databases">
        <title>Whole genome analyses suggest that Burkholderia sensu lato contains two further novel genera in the rhizoxinica-symbiotica group Mycetohabitans gen. nov., and Trinickia gen. nov.: implications for the evolution of diazotrophy and nodulation in the Burkholderiaceae.</title>
        <authorList>
            <person name="Estrada-de los Santos P."/>
            <person name="Palmer M."/>
            <person name="Chavez-Ramirez B."/>
            <person name="Beukes C."/>
            <person name="Steenkamp E.T."/>
            <person name="Hirsch A.M."/>
            <person name="Manyaka P."/>
            <person name="Maluk M."/>
            <person name="Lafos M."/>
            <person name="Crook M."/>
            <person name="Gross E."/>
            <person name="Simon M.F."/>
            <person name="Bueno dos Reis Junior F."/>
            <person name="Poole P.S."/>
            <person name="Venter S.N."/>
            <person name="James E.K."/>
        </authorList>
    </citation>
    <scope>NUCLEOTIDE SEQUENCE [LARGE SCALE GENOMIC DNA]</scope>
    <source>
        <strain evidence="1 2">GP25-8</strain>
    </source>
</reference>
<accession>A0A2N7VF30</accession>
<dbReference type="AlphaFoldDB" id="A0A2N7VF30"/>
<protein>
    <recommendedName>
        <fullName evidence="3">KTSC domain-containing protein</fullName>
    </recommendedName>
</protein>
<evidence type="ECO:0008006" key="3">
    <source>
        <dbReference type="Google" id="ProtNLM"/>
    </source>
</evidence>
<name>A0A2N7VF30_9BURK</name>
<keyword evidence="2" id="KW-1185">Reference proteome</keyword>